<evidence type="ECO:0000256" key="1">
    <source>
        <dbReference type="ARBA" id="ARBA00004651"/>
    </source>
</evidence>
<dbReference type="InterPro" id="IPR042194">
    <property type="entry name" value="FHIPEP_1"/>
</dbReference>
<dbReference type="GO" id="GO:0044780">
    <property type="term" value="P:bacterial-type flagellum assembly"/>
    <property type="evidence" value="ECO:0007669"/>
    <property type="project" value="TreeGrafter"/>
</dbReference>
<organism evidence="8 9">
    <name type="scientific">Parvularcula maris</name>
    <dbReference type="NCBI Taxonomy" id="2965077"/>
    <lineage>
        <taxon>Bacteria</taxon>
        <taxon>Pseudomonadati</taxon>
        <taxon>Pseudomonadota</taxon>
        <taxon>Alphaproteobacteria</taxon>
        <taxon>Parvularculales</taxon>
        <taxon>Parvularculaceae</taxon>
        <taxon>Parvularcula</taxon>
    </lineage>
</organism>
<reference evidence="8" key="1">
    <citation type="submission" date="2022-07" db="EMBL/GenBank/DDBJ databases">
        <title>Parvularcula maris sp. nov., an algicidal bacterium isolated from seawater.</title>
        <authorList>
            <person name="Li F."/>
        </authorList>
    </citation>
    <scope>NUCLEOTIDE SEQUENCE</scope>
    <source>
        <strain evidence="8">BGMRC 0090</strain>
    </source>
</reference>
<dbReference type="RefSeq" id="WP_256618774.1">
    <property type="nucleotide sequence ID" value="NZ_JANIBC010000003.1"/>
</dbReference>
<evidence type="ECO:0000313" key="9">
    <source>
        <dbReference type="Proteomes" id="UP001142610"/>
    </source>
</evidence>
<keyword evidence="5 7" id="KW-1133">Transmembrane helix</keyword>
<dbReference type="Gene3D" id="1.10.8.540">
    <property type="entry name" value="FHIPEP family, domain 3"/>
    <property type="match status" value="1"/>
</dbReference>
<evidence type="ECO:0000256" key="5">
    <source>
        <dbReference type="ARBA" id="ARBA00022989"/>
    </source>
</evidence>
<comment type="caution">
    <text evidence="8">The sequence shown here is derived from an EMBL/GenBank/DDBJ whole genome shotgun (WGS) entry which is preliminary data.</text>
</comment>
<feature type="transmembrane region" description="Helical" evidence="7">
    <location>
        <begin position="108"/>
        <end position="131"/>
    </location>
</feature>
<dbReference type="Proteomes" id="UP001142610">
    <property type="component" value="Unassembled WGS sequence"/>
</dbReference>
<evidence type="ECO:0000256" key="4">
    <source>
        <dbReference type="ARBA" id="ARBA00022692"/>
    </source>
</evidence>
<dbReference type="InterPro" id="IPR042193">
    <property type="entry name" value="FHIPEP_3"/>
</dbReference>
<keyword evidence="8" id="KW-0282">Flagellum</keyword>
<dbReference type="EMBL" id="JANIBC010000003">
    <property type="protein sequence ID" value="MCQ8184912.1"/>
    <property type="molecule type" value="Genomic_DNA"/>
</dbReference>
<feature type="transmembrane region" description="Helical" evidence="7">
    <location>
        <begin position="37"/>
        <end position="56"/>
    </location>
</feature>
<dbReference type="Gene3D" id="3.40.30.60">
    <property type="entry name" value="FHIPEP family, domain 1"/>
    <property type="match status" value="1"/>
</dbReference>
<dbReference type="GO" id="GO:0009306">
    <property type="term" value="P:protein secretion"/>
    <property type="evidence" value="ECO:0007669"/>
    <property type="project" value="InterPro"/>
</dbReference>
<keyword evidence="6 7" id="KW-0472">Membrane</keyword>
<keyword evidence="4 7" id="KW-0812">Transmembrane</keyword>
<feature type="transmembrane region" description="Helical" evidence="7">
    <location>
        <begin position="201"/>
        <end position="222"/>
    </location>
</feature>
<evidence type="ECO:0000313" key="8">
    <source>
        <dbReference type="EMBL" id="MCQ8184912.1"/>
    </source>
</evidence>
<evidence type="ECO:0000256" key="6">
    <source>
        <dbReference type="ARBA" id="ARBA00023136"/>
    </source>
</evidence>
<evidence type="ECO:0000256" key="7">
    <source>
        <dbReference type="SAM" id="Phobius"/>
    </source>
</evidence>
<sequence length="677" mass="72248">MEQLTKLKISPTVALSLGLVAILIMMVLPVPPIVLDLGLTASFAFAILIFVTTLFVERPLDFSSFPAILLVSLLLRLALNISSTKLIIGEGHTGTAAAGGVIEGFAMFIMGGNIAIGLIVFSVLVLVNFLVITKGAGRMAEVGARFALDAMPGKQLAIDADVAAGAITHEEAKILRQKEQQETAFLGSLDGVSKFVKGDAVAGLLITILNLVAGIVVGMLVHKVSFGQAIENYSVLTVGDGLVSQIPAVVISVAAALLLSKGRGEEAVDLALLRELGGRPEALVTVACVMVAFALFPGLPFLPFVFGAGLLGYLAWRQYKAGPAPTDDKPTETHTKPETNLGDLLDVDEIHVELAPDLVSSVVSDRDGFDARVEKIRGFIAQEYGFILPPVRVTDRSTLPAQGYEIKVQGVRAAKGELRPGRWLALLPHEQEAHIPGEQATEPVYGAAARWVDFPGKEQMIVAGVTVVEPSEVMATHLLETVQAQFARLVTRKSLRAVLDAYTNVTDPDRAASNRRFIEEMIPEKVTHDLLQGVIRDLLAERVSIRQLPLIIEAAAEAKAADLMPGDIAEHVRRRIAFTFVGKLAGETGELPTIALGPELTKRLSGEEKDRAESDAAGAIRRLIDRAAEAGAYPVVAVHATLRRTVRGLLAAQGIRNPVLSIDEIQGHARPKLLGTA</sequence>
<keyword evidence="8" id="KW-0966">Cell projection</keyword>
<dbReference type="AlphaFoldDB" id="A0A9X2LAB4"/>
<gene>
    <name evidence="8" type="ORF">NOG11_05860</name>
</gene>
<comment type="subcellular location">
    <subcellularLocation>
        <location evidence="1">Cell membrane</location>
        <topology evidence="1">Multi-pass membrane protein</topology>
    </subcellularLocation>
</comment>
<dbReference type="PANTHER" id="PTHR30161">
    <property type="entry name" value="FLAGELLAR EXPORT PROTEIN, MEMBRANE FLHA SUBUNIT-RELATED"/>
    <property type="match status" value="1"/>
</dbReference>
<feature type="transmembrane region" description="Helical" evidence="7">
    <location>
        <begin position="242"/>
        <end position="262"/>
    </location>
</feature>
<dbReference type="InterPro" id="IPR001712">
    <property type="entry name" value="T3SS_FHIPEP"/>
</dbReference>
<keyword evidence="8" id="KW-0969">Cilium</keyword>
<keyword evidence="9" id="KW-1185">Reference proteome</keyword>
<feature type="transmembrane region" description="Helical" evidence="7">
    <location>
        <begin position="12"/>
        <end position="31"/>
    </location>
</feature>
<dbReference type="GO" id="GO:0005886">
    <property type="term" value="C:plasma membrane"/>
    <property type="evidence" value="ECO:0007669"/>
    <property type="project" value="UniProtKB-SubCell"/>
</dbReference>
<feature type="transmembrane region" description="Helical" evidence="7">
    <location>
        <begin position="283"/>
        <end position="316"/>
    </location>
</feature>
<protein>
    <submittedName>
        <fullName evidence="8">Flagellar biosynthesis protein FlhA</fullName>
    </submittedName>
</protein>
<proteinExistence type="inferred from homology"/>
<dbReference type="PANTHER" id="PTHR30161:SF1">
    <property type="entry name" value="FLAGELLAR BIOSYNTHESIS PROTEIN FLHA-RELATED"/>
    <property type="match status" value="1"/>
</dbReference>
<comment type="similarity">
    <text evidence="2">Belongs to the FHIPEP (flagella/HR/invasion proteins export pore) family.</text>
</comment>
<feature type="transmembrane region" description="Helical" evidence="7">
    <location>
        <begin position="68"/>
        <end position="88"/>
    </location>
</feature>
<evidence type="ECO:0000256" key="2">
    <source>
        <dbReference type="ARBA" id="ARBA00008835"/>
    </source>
</evidence>
<keyword evidence="3" id="KW-1003">Cell membrane</keyword>
<dbReference type="Pfam" id="PF00771">
    <property type="entry name" value="FHIPEP"/>
    <property type="match status" value="1"/>
</dbReference>
<accession>A0A9X2LAB4</accession>
<dbReference type="PRINTS" id="PR00949">
    <property type="entry name" value="TYPE3IMAPROT"/>
</dbReference>
<name>A0A9X2LAB4_9PROT</name>
<evidence type="ECO:0000256" key="3">
    <source>
        <dbReference type="ARBA" id="ARBA00022475"/>
    </source>
</evidence>
<dbReference type="PIRSF" id="PIRSF005419">
    <property type="entry name" value="FlhA"/>
    <property type="match status" value="1"/>
</dbReference>